<name>A0A5B7JVU2_PORTR</name>
<comment type="caution">
    <text evidence="2">The sequence shown here is derived from an EMBL/GenBank/DDBJ whole genome shotgun (WGS) entry which is preliminary data.</text>
</comment>
<keyword evidence="1" id="KW-1133">Transmembrane helix</keyword>
<dbReference type="AlphaFoldDB" id="A0A5B7JVU2"/>
<evidence type="ECO:0000256" key="1">
    <source>
        <dbReference type="SAM" id="Phobius"/>
    </source>
</evidence>
<dbReference type="Proteomes" id="UP000324222">
    <property type="component" value="Unassembled WGS sequence"/>
</dbReference>
<sequence>MTIKKRVSIYCISSNFILLVSFTIFFSFLSFFFILIQLFFTPFSSHSPSTAPASPGHCLTLPAWGLMTPVLGRVSRVEEVAEVRREKTFSSREVERR</sequence>
<feature type="transmembrane region" description="Helical" evidence="1">
    <location>
        <begin position="7"/>
        <end position="40"/>
    </location>
</feature>
<proteinExistence type="predicted"/>
<reference evidence="2 3" key="1">
    <citation type="submission" date="2019-05" db="EMBL/GenBank/DDBJ databases">
        <title>Another draft genome of Portunus trituberculatus and its Hox gene families provides insights of decapod evolution.</title>
        <authorList>
            <person name="Jeong J.-H."/>
            <person name="Song I."/>
            <person name="Kim S."/>
            <person name="Choi T."/>
            <person name="Kim D."/>
            <person name="Ryu S."/>
            <person name="Kim W."/>
        </authorList>
    </citation>
    <scope>NUCLEOTIDE SEQUENCE [LARGE SCALE GENOMIC DNA]</scope>
    <source>
        <tissue evidence="2">Muscle</tissue>
    </source>
</reference>
<protein>
    <submittedName>
        <fullName evidence="2">Uncharacterized protein</fullName>
    </submittedName>
</protein>
<keyword evidence="1" id="KW-0812">Transmembrane</keyword>
<evidence type="ECO:0000313" key="3">
    <source>
        <dbReference type="Proteomes" id="UP000324222"/>
    </source>
</evidence>
<keyword evidence="1" id="KW-0472">Membrane</keyword>
<organism evidence="2 3">
    <name type="scientific">Portunus trituberculatus</name>
    <name type="common">Swimming crab</name>
    <name type="synonym">Neptunus trituberculatus</name>
    <dbReference type="NCBI Taxonomy" id="210409"/>
    <lineage>
        <taxon>Eukaryota</taxon>
        <taxon>Metazoa</taxon>
        <taxon>Ecdysozoa</taxon>
        <taxon>Arthropoda</taxon>
        <taxon>Crustacea</taxon>
        <taxon>Multicrustacea</taxon>
        <taxon>Malacostraca</taxon>
        <taxon>Eumalacostraca</taxon>
        <taxon>Eucarida</taxon>
        <taxon>Decapoda</taxon>
        <taxon>Pleocyemata</taxon>
        <taxon>Brachyura</taxon>
        <taxon>Eubrachyura</taxon>
        <taxon>Portunoidea</taxon>
        <taxon>Portunidae</taxon>
        <taxon>Portuninae</taxon>
        <taxon>Portunus</taxon>
    </lineage>
</organism>
<gene>
    <name evidence="2" type="ORF">E2C01_097681</name>
</gene>
<evidence type="ECO:0000313" key="2">
    <source>
        <dbReference type="EMBL" id="MPD02122.1"/>
    </source>
</evidence>
<accession>A0A5B7JVU2</accession>
<keyword evidence="3" id="KW-1185">Reference proteome</keyword>
<dbReference type="EMBL" id="VSRR010130021">
    <property type="protein sequence ID" value="MPD02122.1"/>
    <property type="molecule type" value="Genomic_DNA"/>
</dbReference>